<dbReference type="EMBL" id="JAJLJH010000001">
    <property type="protein sequence ID" value="MCK9685049.1"/>
    <property type="molecule type" value="Genomic_DNA"/>
</dbReference>
<dbReference type="SUPFAM" id="SSF51735">
    <property type="entry name" value="NAD(P)-binding Rossmann-fold domains"/>
    <property type="match status" value="1"/>
</dbReference>
<dbReference type="Proteomes" id="UP001139353">
    <property type="component" value="Unassembled WGS sequence"/>
</dbReference>
<dbReference type="PRINTS" id="PR00081">
    <property type="entry name" value="GDHRDH"/>
</dbReference>
<dbReference type="PANTHER" id="PTHR43477:SF1">
    <property type="entry name" value="DIHYDROANTICAPSIN 7-DEHYDROGENASE"/>
    <property type="match status" value="1"/>
</dbReference>
<dbReference type="InterPro" id="IPR036291">
    <property type="entry name" value="NAD(P)-bd_dom_sf"/>
</dbReference>
<dbReference type="GO" id="GO:0016491">
    <property type="term" value="F:oxidoreductase activity"/>
    <property type="evidence" value="ECO:0007669"/>
    <property type="project" value="UniProtKB-KW"/>
</dbReference>
<keyword evidence="4" id="KW-1185">Reference proteome</keyword>
<accession>A0A9X1YEW7</accession>
<dbReference type="PANTHER" id="PTHR43477">
    <property type="entry name" value="DIHYDROANTICAPSIN 7-DEHYDROGENASE"/>
    <property type="match status" value="1"/>
</dbReference>
<comment type="caution">
    <text evidence="3">The sequence shown here is derived from an EMBL/GenBank/DDBJ whole genome shotgun (WGS) entry which is preliminary data.</text>
</comment>
<dbReference type="InterPro" id="IPR002347">
    <property type="entry name" value="SDR_fam"/>
</dbReference>
<keyword evidence="2" id="KW-0560">Oxidoreductase</keyword>
<dbReference type="Gene3D" id="3.40.50.720">
    <property type="entry name" value="NAD(P)-binding Rossmann-like Domain"/>
    <property type="match status" value="1"/>
</dbReference>
<reference evidence="3" key="1">
    <citation type="submission" date="2021-11" db="EMBL/GenBank/DDBJ databases">
        <title>BS-T2-15 a new species belonging to the Comamonadaceae family isolated from the soil of a French oak forest.</title>
        <authorList>
            <person name="Mieszkin S."/>
            <person name="Alain K."/>
        </authorList>
    </citation>
    <scope>NUCLEOTIDE SEQUENCE</scope>
    <source>
        <strain evidence="3">BS-T2-15</strain>
    </source>
</reference>
<proteinExistence type="inferred from homology"/>
<evidence type="ECO:0000256" key="1">
    <source>
        <dbReference type="ARBA" id="ARBA00006484"/>
    </source>
</evidence>
<evidence type="ECO:0000313" key="4">
    <source>
        <dbReference type="Proteomes" id="UP001139353"/>
    </source>
</evidence>
<dbReference type="AlphaFoldDB" id="A0A9X1YEW7"/>
<comment type="similarity">
    <text evidence="1">Belongs to the short-chain dehydrogenases/reductases (SDR) family.</text>
</comment>
<evidence type="ECO:0000313" key="3">
    <source>
        <dbReference type="EMBL" id="MCK9685049.1"/>
    </source>
</evidence>
<dbReference type="RefSeq" id="WP_275681067.1">
    <property type="nucleotide sequence ID" value="NZ_JAJLJH010000001.1"/>
</dbReference>
<sequence>MTTSSLANQAVAVFGASSGIGLAVARGAHALGARVIAIGRDRARLQAAADQGLRVATCDIADEAQVEALLRDIGALDHVVVTAGGVVGPSPLTALDFDAAREAIATKLHGSLLVAKHAAPRLARGGSIGFTTGLLGRKIAANTVVKTVINAGLEAAVRQLARELAPVRVYGVSPGPVDTANWGPLSDDARRERAAKLAATLPVGFMASADDTAQAYLFAMQARALTGTVIDLDSGALVGA</sequence>
<evidence type="ECO:0000256" key="2">
    <source>
        <dbReference type="ARBA" id="ARBA00023002"/>
    </source>
</evidence>
<gene>
    <name evidence="3" type="ORF">LPC04_04925</name>
</gene>
<dbReference type="InterPro" id="IPR051122">
    <property type="entry name" value="SDR_DHRS6-like"/>
</dbReference>
<protein>
    <submittedName>
        <fullName evidence="3">SDR family oxidoreductase</fullName>
    </submittedName>
</protein>
<name>A0A9X1YEW7_9BURK</name>
<dbReference type="Pfam" id="PF13561">
    <property type="entry name" value="adh_short_C2"/>
    <property type="match status" value="1"/>
</dbReference>
<organism evidence="3 4">
    <name type="scientific">Scleromatobacter humisilvae</name>
    <dbReference type="NCBI Taxonomy" id="2897159"/>
    <lineage>
        <taxon>Bacteria</taxon>
        <taxon>Pseudomonadati</taxon>
        <taxon>Pseudomonadota</taxon>
        <taxon>Betaproteobacteria</taxon>
        <taxon>Burkholderiales</taxon>
        <taxon>Sphaerotilaceae</taxon>
        <taxon>Scleromatobacter</taxon>
    </lineage>
</organism>